<dbReference type="NCBIfam" id="NF007494">
    <property type="entry name" value="PRK10089.1-3"/>
    <property type="match status" value="1"/>
</dbReference>
<protein>
    <submittedName>
        <fullName evidence="5">tRNA-binding protein</fullName>
    </submittedName>
</protein>
<dbReference type="RefSeq" id="WP_008709470.1">
    <property type="nucleotide sequence ID" value="NZ_CABKQM010000003.1"/>
</dbReference>
<dbReference type="Pfam" id="PF01588">
    <property type="entry name" value="tRNA_bind"/>
    <property type="match status" value="1"/>
</dbReference>
<evidence type="ECO:0000256" key="1">
    <source>
        <dbReference type="ARBA" id="ARBA00022555"/>
    </source>
</evidence>
<feature type="domain" description="TRNA-binding" evidence="4">
    <location>
        <begin position="7"/>
        <end position="110"/>
    </location>
</feature>
<keyword evidence="1 3" id="KW-0820">tRNA-binding</keyword>
<dbReference type="InterPro" id="IPR002547">
    <property type="entry name" value="tRNA-bd_dom"/>
</dbReference>
<dbReference type="NCBIfam" id="TIGR02222">
    <property type="entry name" value="chap_CsaA"/>
    <property type="match status" value="1"/>
</dbReference>
<dbReference type="PANTHER" id="PTHR11586:SF37">
    <property type="entry name" value="TRNA-BINDING DOMAIN-CONTAINING PROTEIN"/>
    <property type="match status" value="1"/>
</dbReference>
<name>A0AAW5K4X8_9BACT</name>
<dbReference type="GeneID" id="95757475"/>
<reference evidence="5 6" key="1">
    <citation type="submission" date="2022-06" db="EMBL/GenBank/DDBJ databases">
        <title>Isolation of gut microbiota from human fecal samples.</title>
        <authorList>
            <person name="Pamer E.G."/>
            <person name="Barat B."/>
            <person name="Waligurski E."/>
            <person name="Medina S."/>
            <person name="Paddock L."/>
            <person name="Mostad J."/>
        </authorList>
    </citation>
    <scope>NUCLEOTIDE SEQUENCE [LARGE SCALE GENOMIC DNA]</scope>
    <source>
        <strain evidence="5 6">DFI.9.90</strain>
    </source>
</reference>
<dbReference type="Gene3D" id="2.40.50.140">
    <property type="entry name" value="Nucleic acid-binding proteins"/>
    <property type="match status" value="1"/>
</dbReference>
<evidence type="ECO:0000259" key="4">
    <source>
        <dbReference type="PROSITE" id="PS50886"/>
    </source>
</evidence>
<evidence type="ECO:0000256" key="3">
    <source>
        <dbReference type="PROSITE-ProRule" id="PRU00209"/>
    </source>
</evidence>
<dbReference type="Proteomes" id="UP001205919">
    <property type="component" value="Unassembled WGS sequence"/>
</dbReference>
<keyword evidence="2 3" id="KW-0694">RNA-binding</keyword>
<evidence type="ECO:0000313" key="5">
    <source>
        <dbReference type="EMBL" id="MCQ4813788.1"/>
    </source>
</evidence>
<evidence type="ECO:0000313" key="6">
    <source>
        <dbReference type="Proteomes" id="UP001205919"/>
    </source>
</evidence>
<dbReference type="PROSITE" id="PS50886">
    <property type="entry name" value="TRBD"/>
    <property type="match status" value="1"/>
</dbReference>
<keyword evidence="6" id="KW-1185">Reference proteome</keyword>
<dbReference type="EMBL" id="JANFYT010000008">
    <property type="protein sequence ID" value="MCQ4813788.1"/>
    <property type="molecule type" value="Genomic_DNA"/>
</dbReference>
<evidence type="ECO:0000256" key="2">
    <source>
        <dbReference type="ARBA" id="ARBA00022884"/>
    </source>
</evidence>
<comment type="caution">
    <text evidence="5">The sequence shown here is derived from an EMBL/GenBank/DDBJ whole genome shotgun (WGS) entry which is preliminary data.</text>
</comment>
<dbReference type="CDD" id="cd02798">
    <property type="entry name" value="tRNA_bind_CsaA"/>
    <property type="match status" value="1"/>
</dbReference>
<dbReference type="GO" id="GO:0000049">
    <property type="term" value="F:tRNA binding"/>
    <property type="evidence" value="ECO:0007669"/>
    <property type="project" value="UniProtKB-UniRule"/>
</dbReference>
<organism evidence="5 6">
    <name type="scientific">Cloacibacillus evryensis</name>
    <dbReference type="NCBI Taxonomy" id="508460"/>
    <lineage>
        <taxon>Bacteria</taxon>
        <taxon>Thermotogati</taxon>
        <taxon>Synergistota</taxon>
        <taxon>Synergistia</taxon>
        <taxon>Synergistales</taxon>
        <taxon>Synergistaceae</taxon>
        <taxon>Cloacibacillus</taxon>
    </lineage>
</organism>
<dbReference type="NCBIfam" id="NF007495">
    <property type="entry name" value="PRK10089.1-4"/>
    <property type="match status" value="1"/>
</dbReference>
<dbReference type="InterPro" id="IPR012340">
    <property type="entry name" value="NA-bd_OB-fold"/>
</dbReference>
<dbReference type="InterPro" id="IPR051270">
    <property type="entry name" value="Tyrosine-tRNA_ligase_regulator"/>
</dbReference>
<proteinExistence type="predicted"/>
<dbReference type="AlphaFoldDB" id="A0AAW5K4X8"/>
<dbReference type="FunFam" id="2.40.50.140:FF:000165">
    <property type="entry name" value="Chaperone CsaA"/>
    <property type="match status" value="1"/>
</dbReference>
<dbReference type="PANTHER" id="PTHR11586">
    <property type="entry name" value="TRNA-AMINOACYLATION COFACTOR ARC1 FAMILY MEMBER"/>
    <property type="match status" value="1"/>
</dbReference>
<dbReference type="SUPFAM" id="SSF50249">
    <property type="entry name" value="Nucleic acid-binding proteins"/>
    <property type="match status" value="1"/>
</dbReference>
<gene>
    <name evidence="5" type="ORF">NE630_05015</name>
</gene>
<sequence length="110" mass="12059">MMITVEDFDKVEMRVGTVIEAEINKKARTPAYKLKINFGGELGVKTSSAQITALYTPEELVGKQVVCCVNLEPMRIGSVKSEVRILGSESAQGVVLLRLTEKVADGDRIF</sequence>
<accession>A0AAW5K4X8</accession>
<dbReference type="InterPro" id="IPR008231">
    <property type="entry name" value="CsaA"/>
</dbReference>